<evidence type="ECO:0000313" key="2">
    <source>
        <dbReference type="EMBL" id="PYY29391.1"/>
    </source>
</evidence>
<proteinExistence type="predicted"/>
<protein>
    <recommendedName>
        <fullName evidence="4">DUF1700 domain-containing protein</fullName>
    </recommendedName>
</protein>
<dbReference type="OrthoDB" id="9804829at2"/>
<comment type="caution">
    <text evidence="2">The sequence shown here is derived from an EMBL/GenBank/DDBJ whole genome shotgun (WGS) entry which is preliminary data.</text>
</comment>
<evidence type="ECO:0000313" key="3">
    <source>
        <dbReference type="Proteomes" id="UP000247459"/>
    </source>
</evidence>
<dbReference type="AlphaFoldDB" id="A0A2W0D0E9"/>
<accession>A0A2W0D0E9</accession>
<reference evidence="2 3" key="1">
    <citation type="submission" date="2018-01" db="EMBL/GenBank/DDBJ databases">
        <title>Genome sequence of the PGP bacterium Paenibacillus illinoisensis E3.</title>
        <authorList>
            <person name="Rolli E."/>
            <person name="Marasco R."/>
            <person name="Bessem C."/>
            <person name="Michoud G."/>
            <person name="Gaiarsa S."/>
            <person name="Borin S."/>
            <person name="Daffonchio D."/>
        </authorList>
    </citation>
    <scope>NUCLEOTIDE SEQUENCE [LARGE SCALE GENOMIC DNA]</scope>
    <source>
        <strain evidence="2 3">E3</strain>
    </source>
</reference>
<organism evidence="2 3">
    <name type="scientific">Paenibacillus illinoisensis</name>
    <dbReference type="NCBI Taxonomy" id="59845"/>
    <lineage>
        <taxon>Bacteria</taxon>
        <taxon>Bacillati</taxon>
        <taxon>Bacillota</taxon>
        <taxon>Bacilli</taxon>
        <taxon>Bacillales</taxon>
        <taxon>Paenibacillaceae</taxon>
        <taxon>Paenibacillus</taxon>
    </lineage>
</organism>
<sequence length="197" mass="22100">MNRQQFMQAMEIHLRPMEPQERAELLADYDQHFELGLQEGRTEEEIARELGHPEEIAREALGARYDVNTPGSDPFYAPTYGEMRPPKNSNRAARNFFTGIGLIFLNLILGIPLGLTLWSLWLAIASMSLLVLAPVAAAVDFLFLSQFDKAELFVAIGAFGVGILFFLAAKRVFNAFKAVTLQYIRWNSKTMKGDVSA</sequence>
<keyword evidence="1" id="KW-0472">Membrane</keyword>
<dbReference type="Pfam" id="PF22564">
    <property type="entry name" value="HAAS"/>
    <property type="match status" value="1"/>
</dbReference>
<dbReference type="Proteomes" id="UP000247459">
    <property type="component" value="Unassembled WGS sequence"/>
</dbReference>
<feature type="transmembrane region" description="Helical" evidence="1">
    <location>
        <begin position="150"/>
        <end position="169"/>
    </location>
</feature>
<dbReference type="RefSeq" id="WP_110758527.1">
    <property type="nucleotide sequence ID" value="NZ_JAXBDC010000004.1"/>
</dbReference>
<feature type="transmembrane region" description="Helical" evidence="1">
    <location>
        <begin position="121"/>
        <end position="143"/>
    </location>
</feature>
<evidence type="ECO:0000256" key="1">
    <source>
        <dbReference type="SAM" id="Phobius"/>
    </source>
</evidence>
<feature type="transmembrane region" description="Helical" evidence="1">
    <location>
        <begin position="96"/>
        <end position="115"/>
    </location>
</feature>
<gene>
    <name evidence="2" type="ORF">PIL02S_02340</name>
</gene>
<keyword evidence="1" id="KW-1133">Transmembrane helix</keyword>
<dbReference type="EMBL" id="PRLG01000018">
    <property type="protein sequence ID" value="PYY29391.1"/>
    <property type="molecule type" value="Genomic_DNA"/>
</dbReference>
<keyword evidence="1" id="KW-0812">Transmembrane</keyword>
<name>A0A2W0D0E9_9BACL</name>
<evidence type="ECO:0008006" key="4">
    <source>
        <dbReference type="Google" id="ProtNLM"/>
    </source>
</evidence>